<comment type="similarity">
    <text evidence="1">Belongs to the zinc-containing alcohol dehydrogenase family.</text>
</comment>
<dbReference type="SMART" id="SM00829">
    <property type="entry name" value="PKS_ER"/>
    <property type="match status" value="1"/>
</dbReference>
<dbReference type="PANTHER" id="PTHR45348">
    <property type="entry name" value="HYPOTHETICAL OXIDOREDUCTASE (EUROFUNG)"/>
    <property type="match status" value="1"/>
</dbReference>
<proteinExistence type="inferred from homology"/>
<name>A0A6A7APX9_9PLEO</name>
<dbReference type="SUPFAM" id="SSF50129">
    <property type="entry name" value="GroES-like"/>
    <property type="match status" value="1"/>
</dbReference>
<dbReference type="InterPro" id="IPR020843">
    <property type="entry name" value="ER"/>
</dbReference>
<dbReference type="AlphaFoldDB" id="A0A6A7APX9"/>
<evidence type="ECO:0000259" key="4">
    <source>
        <dbReference type="SMART" id="SM00829"/>
    </source>
</evidence>
<dbReference type="Gene3D" id="3.40.50.720">
    <property type="entry name" value="NAD(P)-binding Rossmann-like Domain"/>
    <property type="match status" value="1"/>
</dbReference>
<dbReference type="InterPro" id="IPR047122">
    <property type="entry name" value="Trans-enoyl_RdTase-like"/>
</dbReference>
<dbReference type="EMBL" id="MU006348">
    <property type="protein sequence ID" value="KAF2845346.1"/>
    <property type="molecule type" value="Genomic_DNA"/>
</dbReference>
<dbReference type="PANTHER" id="PTHR45348:SF7">
    <property type="entry name" value="ZINC BINDING OXIDOREDUCTASE, PUTATIVE-RELATED"/>
    <property type="match status" value="1"/>
</dbReference>
<keyword evidence="6" id="KW-1185">Reference proteome</keyword>
<dbReference type="OrthoDB" id="48317at2759"/>
<dbReference type="InterPro" id="IPR036291">
    <property type="entry name" value="NAD(P)-bd_dom_sf"/>
</dbReference>
<dbReference type="Proteomes" id="UP000799423">
    <property type="component" value="Unassembled WGS sequence"/>
</dbReference>
<evidence type="ECO:0000313" key="5">
    <source>
        <dbReference type="EMBL" id="KAF2845346.1"/>
    </source>
</evidence>
<dbReference type="Pfam" id="PF00107">
    <property type="entry name" value="ADH_zinc_N"/>
    <property type="match status" value="1"/>
</dbReference>
<gene>
    <name evidence="5" type="ORF">T440DRAFT_472670</name>
</gene>
<dbReference type="CDD" id="cd08249">
    <property type="entry name" value="enoyl_reductase_like"/>
    <property type="match status" value="1"/>
</dbReference>
<feature type="domain" description="Enoyl reductase (ER)" evidence="4">
    <location>
        <begin position="26"/>
        <end position="361"/>
    </location>
</feature>
<dbReference type="Pfam" id="PF08240">
    <property type="entry name" value="ADH_N"/>
    <property type="match status" value="1"/>
</dbReference>
<dbReference type="SUPFAM" id="SSF51735">
    <property type="entry name" value="NAD(P)-binding Rossmann-fold domains"/>
    <property type="match status" value="1"/>
</dbReference>
<dbReference type="InterPro" id="IPR013149">
    <property type="entry name" value="ADH-like_C"/>
</dbReference>
<dbReference type="InterPro" id="IPR013154">
    <property type="entry name" value="ADH-like_N"/>
</dbReference>
<keyword evidence="3" id="KW-0560">Oxidoreductase</keyword>
<evidence type="ECO:0000256" key="1">
    <source>
        <dbReference type="ARBA" id="ARBA00008072"/>
    </source>
</evidence>
<sequence>MKALVTSNTLYSRIGNLVLGGKNLTSVRSQWKDVPKPTIADNEILVKVRAVALNPTDAKHIDLIGPSGCIVGCDYAGTVDQVGKNATHLWNIGDRVAGAVHGGLFPDRGAFAEYLKIDGDLAWKVPENVDDATATTYGVSAGTALLALCGRLGLPHPDTLLDGSSNAAKESQVILIYAGSTAAGLFTIQMAKALGCKVVTTASPHSFSLVKSYGADAVFDYHDKDVAAEIAKNYPDIKMAVDCISEGPSFKICDTAIGKKGGQVIVLLPGAKPSISTVKHELILAYTLFGRPFKWLQPVGPKYAAIPTDRAMFAKFYAVLPKLLDVLKPLPITREAGGMDAIQPGLDKLREKKVSGSKLVIEF</sequence>
<dbReference type="InterPro" id="IPR011032">
    <property type="entry name" value="GroES-like_sf"/>
</dbReference>
<protein>
    <submittedName>
        <fullName evidence="5">GroES-like protein</fullName>
    </submittedName>
</protein>
<evidence type="ECO:0000313" key="6">
    <source>
        <dbReference type="Proteomes" id="UP000799423"/>
    </source>
</evidence>
<dbReference type="Gene3D" id="3.90.180.10">
    <property type="entry name" value="Medium-chain alcohol dehydrogenases, catalytic domain"/>
    <property type="match status" value="1"/>
</dbReference>
<evidence type="ECO:0000256" key="3">
    <source>
        <dbReference type="ARBA" id="ARBA00023002"/>
    </source>
</evidence>
<reference evidence="5" key="1">
    <citation type="submission" date="2020-01" db="EMBL/GenBank/DDBJ databases">
        <authorList>
            <consortium name="DOE Joint Genome Institute"/>
            <person name="Haridas S."/>
            <person name="Albert R."/>
            <person name="Binder M."/>
            <person name="Bloem J."/>
            <person name="Labutti K."/>
            <person name="Salamov A."/>
            <person name="Andreopoulos B."/>
            <person name="Baker S.E."/>
            <person name="Barry K."/>
            <person name="Bills G."/>
            <person name="Bluhm B.H."/>
            <person name="Cannon C."/>
            <person name="Castanera R."/>
            <person name="Culley D.E."/>
            <person name="Daum C."/>
            <person name="Ezra D."/>
            <person name="Gonzalez J.B."/>
            <person name="Henrissat B."/>
            <person name="Kuo A."/>
            <person name="Liang C."/>
            <person name="Lipzen A."/>
            <person name="Lutzoni F."/>
            <person name="Magnuson J."/>
            <person name="Mondo S."/>
            <person name="Nolan M."/>
            <person name="Ohm R."/>
            <person name="Pangilinan J."/>
            <person name="Park H.-J."/>
            <person name="Ramirez L."/>
            <person name="Alfaro M."/>
            <person name="Sun H."/>
            <person name="Tritt A."/>
            <person name="Yoshinaga Y."/>
            <person name="Zwiers L.-H."/>
            <person name="Turgeon B.G."/>
            <person name="Goodwin S.B."/>
            <person name="Spatafora J.W."/>
            <person name="Crous P.W."/>
            <person name="Grigoriev I.V."/>
        </authorList>
    </citation>
    <scope>NUCLEOTIDE SEQUENCE</scope>
    <source>
        <strain evidence="5">IPT5</strain>
    </source>
</reference>
<comment type="subunit">
    <text evidence="2">Monomer.</text>
</comment>
<accession>A0A6A7APX9</accession>
<organism evidence="5 6">
    <name type="scientific">Plenodomus tracheiphilus IPT5</name>
    <dbReference type="NCBI Taxonomy" id="1408161"/>
    <lineage>
        <taxon>Eukaryota</taxon>
        <taxon>Fungi</taxon>
        <taxon>Dikarya</taxon>
        <taxon>Ascomycota</taxon>
        <taxon>Pezizomycotina</taxon>
        <taxon>Dothideomycetes</taxon>
        <taxon>Pleosporomycetidae</taxon>
        <taxon>Pleosporales</taxon>
        <taxon>Pleosporineae</taxon>
        <taxon>Leptosphaeriaceae</taxon>
        <taxon>Plenodomus</taxon>
    </lineage>
</organism>
<dbReference type="GO" id="GO:0016651">
    <property type="term" value="F:oxidoreductase activity, acting on NAD(P)H"/>
    <property type="evidence" value="ECO:0007669"/>
    <property type="project" value="InterPro"/>
</dbReference>
<evidence type="ECO:0000256" key="2">
    <source>
        <dbReference type="ARBA" id="ARBA00011245"/>
    </source>
</evidence>